<reference evidence="2 4" key="1">
    <citation type="submission" date="2015-03" db="EMBL/GenBank/DDBJ databases">
        <authorList>
            <consortium name="Pathogen Informatics"/>
            <person name="Murphy D."/>
        </authorList>
    </citation>
    <scope>NUCLEOTIDE SEQUENCE [LARGE SCALE GENOMIC DNA]</scope>
    <source>
        <strain evidence="2 4">IP08791</strain>
    </source>
</reference>
<gene>
    <name evidence="3" type="ORF">ERS137965_03468</name>
    <name evidence="2" type="ORF">ERS137966_03499</name>
</gene>
<evidence type="ECO:0000313" key="3">
    <source>
        <dbReference type="EMBL" id="CNL59204.1"/>
    </source>
</evidence>
<protein>
    <submittedName>
        <fullName evidence="3">Uncharacterized protein</fullName>
    </submittedName>
</protein>
<evidence type="ECO:0000313" key="2">
    <source>
        <dbReference type="EMBL" id="CNL53297.1"/>
    </source>
</evidence>
<feature type="signal peptide" evidence="1">
    <location>
        <begin position="1"/>
        <end position="21"/>
    </location>
</feature>
<feature type="chain" id="PRO_5006698896" evidence="1">
    <location>
        <begin position="22"/>
        <end position="50"/>
    </location>
</feature>
<evidence type="ECO:0000313" key="5">
    <source>
        <dbReference type="Proteomes" id="UP000041595"/>
    </source>
</evidence>
<keyword evidence="4" id="KW-1185">Reference proteome</keyword>
<organism evidence="3 5">
    <name type="scientific">Yersinia aldovae</name>
    <dbReference type="NCBI Taxonomy" id="29483"/>
    <lineage>
        <taxon>Bacteria</taxon>
        <taxon>Pseudomonadati</taxon>
        <taxon>Pseudomonadota</taxon>
        <taxon>Gammaproteobacteria</taxon>
        <taxon>Enterobacterales</taxon>
        <taxon>Yersiniaceae</taxon>
        <taxon>Yersinia</taxon>
    </lineage>
</organism>
<dbReference type="EMBL" id="CQEH01000020">
    <property type="protein sequence ID" value="CNL53297.1"/>
    <property type="molecule type" value="Genomic_DNA"/>
</dbReference>
<sequence length="50" mass="5470">MKKYTLLLLPLCLMFSSLSYAGTVHVCIKDKVTSQTYCGPIDDGEWGGEG</sequence>
<dbReference type="Proteomes" id="UP000041595">
    <property type="component" value="Unassembled WGS sequence"/>
</dbReference>
<dbReference type="EMBL" id="CQEJ01000023">
    <property type="protein sequence ID" value="CNL59204.1"/>
    <property type="molecule type" value="Genomic_DNA"/>
</dbReference>
<proteinExistence type="predicted"/>
<reference evidence="3 5" key="2">
    <citation type="submission" date="2015-03" db="EMBL/GenBank/DDBJ databases">
        <authorList>
            <person name="Murphy D."/>
        </authorList>
    </citation>
    <scope>NUCLEOTIDE SEQUENCE [LARGE SCALE GENOMIC DNA]</scope>
    <source>
        <strain evidence="3 5">IP06005</strain>
    </source>
</reference>
<name>A0A0T9UPV6_YERAL</name>
<keyword evidence="1" id="KW-0732">Signal</keyword>
<dbReference type="Proteomes" id="UP000038647">
    <property type="component" value="Unassembled WGS sequence"/>
</dbReference>
<evidence type="ECO:0000313" key="4">
    <source>
        <dbReference type="Proteomes" id="UP000038647"/>
    </source>
</evidence>
<evidence type="ECO:0000256" key="1">
    <source>
        <dbReference type="SAM" id="SignalP"/>
    </source>
</evidence>
<dbReference type="AlphaFoldDB" id="A0A0T9UPV6"/>
<accession>A0A0T9UPV6</accession>